<organism evidence="9 10">
    <name type="scientific">Aquisalimonas asiatica</name>
    <dbReference type="NCBI Taxonomy" id="406100"/>
    <lineage>
        <taxon>Bacteria</taxon>
        <taxon>Pseudomonadati</taxon>
        <taxon>Pseudomonadota</taxon>
        <taxon>Gammaproteobacteria</taxon>
        <taxon>Chromatiales</taxon>
        <taxon>Ectothiorhodospiraceae</taxon>
        <taxon>Aquisalimonas</taxon>
    </lineage>
</organism>
<evidence type="ECO:0000259" key="7">
    <source>
        <dbReference type="Pfam" id="PF22289"/>
    </source>
</evidence>
<evidence type="ECO:0000256" key="2">
    <source>
        <dbReference type="ARBA" id="ARBA00022714"/>
    </source>
</evidence>
<keyword evidence="5" id="KW-0408">Iron</keyword>
<keyword evidence="3" id="KW-0479">Metal-binding</keyword>
<dbReference type="InterPro" id="IPR048037">
    <property type="entry name" value="DmmA-like_C"/>
</dbReference>
<evidence type="ECO:0000313" key="9">
    <source>
        <dbReference type="EMBL" id="SEO47271.1"/>
    </source>
</evidence>
<sequence length="199" mass="21436">MSETGIKSKPIYRDLEPDPAAQTHLLAGEGAGASALVRLCQALQTQQGGSVSIDYTAGPGPDRAADLHSRLADAVRIHADREALAEVLRQALAGAGMSVRLYLAGSEPFLWTLALTARDMGMPDSAIRMQRCGPLARRVQCVHCKTTADWVERTIYQCPGCALHLMVRDHFSPRLGLYQGVCVDAEEPGVIPPAEEFEA</sequence>
<dbReference type="GO" id="GO:0016491">
    <property type="term" value="F:oxidoreductase activity"/>
    <property type="evidence" value="ECO:0007669"/>
    <property type="project" value="UniProtKB-KW"/>
</dbReference>
<dbReference type="STRING" id="406100.SAMN04488052_101251"/>
<evidence type="ECO:0000256" key="1">
    <source>
        <dbReference type="ARBA" id="ARBA00022630"/>
    </source>
</evidence>
<feature type="domain" description="Dimethylamine monooxygenase subunit DmmA-like N-terminal" evidence="8">
    <location>
        <begin position="5"/>
        <end position="127"/>
    </location>
</feature>
<dbReference type="InterPro" id="IPR054582">
    <property type="entry name" value="DmmA-like_N"/>
</dbReference>
<keyword evidence="6" id="KW-0411">Iron-sulfur</keyword>
<evidence type="ECO:0000256" key="6">
    <source>
        <dbReference type="ARBA" id="ARBA00023014"/>
    </source>
</evidence>
<accession>A0A1H8PZV7</accession>
<feature type="domain" description="Dimethylamine monooxygenase subunit DmmA-like C-terminal" evidence="7">
    <location>
        <begin position="138"/>
        <end position="181"/>
    </location>
</feature>
<dbReference type="Pfam" id="PF22289">
    <property type="entry name" value="DmmA-like_C"/>
    <property type="match status" value="1"/>
</dbReference>
<protein>
    <submittedName>
        <fullName evidence="9">Uncharacterized protein</fullName>
    </submittedName>
</protein>
<name>A0A1H8PZV7_9GAMM</name>
<dbReference type="Pfam" id="PF22290">
    <property type="entry name" value="DmmA-like_N"/>
    <property type="match status" value="1"/>
</dbReference>
<evidence type="ECO:0000259" key="8">
    <source>
        <dbReference type="Pfam" id="PF22290"/>
    </source>
</evidence>
<dbReference type="EMBL" id="FOEG01000001">
    <property type="protein sequence ID" value="SEO47271.1"/>
    <property type="molecule type" value="Genomic_DNA"/>
</dbReference>
<dbReference type="AlphaFoldDB" id="A0A1H8PZV7"/>
<dbReference type="GO" id="GO:0051537">
    <property type="term" value="F:2 iron, 2 sulfur cluster binding"/>
    <property type="evidence" value="ECO:0007669"/>
    <property type="project" value="UniProtKB-KW"/>
</dbReference>
<dbReference type="RefSeq" id="WP_091639228.1">
    <property type="nucleotide sequence ID" value="NZ_FOEG01000001.1"/>
</dbReference>
<reference evidence="9 10" key="1">
    <citation type="submission" date="2016-10" db="EMBL/GenBank/DDBJ databases">
        <authorList>
            <person name="de Groot N.N."/>
        </authorList>
    </citation>
    <scope>NUCLEOTIDE SEQUENCE [LARGE SCALE GENOMIC DNA]</scope>
    <source>
        <strain evidence="9 10">CGMCC 1.6291</strain>
    </source>
</reference>
<dbReference type="Proteomes" id="UP000199657">
    <property type="component" value="Unassembled WGS sequence"/>
</dbReference>
<dbReference type="OrthoDB" id="6955242at2"/>
<keyword evidence="4" id="KW-0560">Oxidoreductase</keyword>
<proteinExistence type="predicted"/>
<evidence type="ECO:0000256" key="3">
    <source>
        <dbReference type="ARBA" id="ARBA00022723"/>
    </source>
</evidence>
<evidence type="ECO:0000313" key="10">
    <source>
        <dbReference type="Proteomes" id="UP000199657"/>
    </source>
</evidence>
<evidence type="ECO:0000256" key="5">
    <source>
        <dbReference type="ARBA" id="ARBA00023004"/>
    </source>
</evidence>
<gene>
    <name evidence="9" type="ORF">SAMN04488052_101251</name>
</gene>
<evidence type="ECO:0000256" key="4">
    <source>
        <dbReference type="ARBA" id="ARBA00023002"/>
    </source>
</evidence>
<keyword evidence="2" id="KW-0001">2Fe-2S</keyword>
<keyword evidence="1" id="KW-0285">Flavoprotein</keyword>
<keyword evidence="10" id="KW-1185">Reference proteome</keyword>
<dbReference type="NCBIfam" id="NF041259">
    <property type="entry name" value="mono_DmmA_fam"/>
    <property type="match status" value="1"/>
</dbReference>
<dbReference type="GO" id="GO:0046872">
    <property type="term" value="F:metal ion binding"/>
    <property type="evidence" value="ECO:0007669"/>
    <property type="project" value="UniProtKB-KW"/>
</dbReference>